<evidence type="ECO:0000313" key="3">
    <source>
        <dbReference type="Proteomes" id="UP001610818"/>
    </source>
</evidence>
<keyword evidence="1" id="KW-0732">Signal</keyword>
<dbReference type="InterPro" id="IPR006311">
    <property type="entry name" value="TAT_signal"/>
</dbReference>
<protein>
    <submittedName>
        <fullName evidence="2">Uncharacterized protein</fullName>
    </submittedName>
</protein>
<sequence length="379" mass="39309">MRRRAFVRGLAVTGAGLALPVPLASAASAAGAAGAATGRPVSAAAAAWQHVAAPDGQPAAHLVAVAAAGPERAWAVGEQGRSGSTIGTPLAVSWNGSAWSLTDVSHLAYSGGLRAVAAAPGGAAWAIGTNSAGHDQLLRWDGTTWREAAFPGRGEAGTRLTGIASGPGGRFWVSGRHGDRAGLMYGNSKAWRWCRPLPDEAAPTPSGVRVTPGGEVWVYGDIIARWDGAWTVIPRTLGIRASVTGLLPVAHDDIWLTGFAYGVGGPPGKPPGVTLQHWDGTEWSNVQSPFTVGLLSGITGDAAGRPDRISGWDFWDQKRAHYLRWDGTAWVSERGPETPSAYLPEAIGPIPGTDGGLWSVGTTSFSPYPPAQLRVERFG</sequence>
<organism evidence="2 3">
    <name type="scientific">Streptomyces longisporoflavus</name>
    <dbReference type="NCBI Taxonomy" id="28044"/>
    <lineage>
        <taxon>Bacteria</taxon>
        <taxon>Bacillati</taxon>
        <taxon>Actinomycetota</taxon>
        <taxon>Actinomycetes</taxon>
        <taxon>Kitasatosporales</taxon>
        <taxon>Streptomycetaceae</taxon>
        <taxon>Streptomyces</taxon>
    </lineage>
</organism>
<comment type="caution">
    <text evidence="2">The sequence shown here is derived from an EMBL/GenBank/DDBJ whole genome shotgun (WGS) entry which is preliminary data.</text>
</comment>
<dbReference type="SUPFAM" id="SSF63829">
    <property type="entry name" value="Calcium-dependent phosphotriesterase"/>
    <property type="match status" value="1"/>
</dbReference>
<accession>A0ABW7QH42</accession>
<proteinExistence type="predicted"/>
<feature type="signal peptide" evidence="1">
    <location>
        <begin position="1"/>
        <end position="26"/>
    </location>
</feature>
<name>A0ABW7QH42_9ACTN</name>
<dbReference type="EMBL" id="JBIRGQ010000001">
    <property type="protein sequence ID" value="MFH8544023.1"/>
    <property type="molecule type" value="Genomic_DNA"/>
</dbReference>
<dbReference type="PROSITE" id="PS51318">
    <property type="entry name" value="TAT"/>
    <property type="match status" value="1"/>
</dbReference>
<evidence type="ECO:0000256" key="1">
    <source>
        <dbReference type="SAM" id="SignalP"/>
    </source>
</evidence>
<dbReference type="RefSeq" id="WP_397707294.1">
    <property type="nucleotide sequence ID" value="NZ_JBIRGN010000001.1"/>
</dbReference>
<feature type="chain" id="PRO_5046481116" evidence="1">
    <location>
        <begin position="27"/>
        <end position="379"/>
    </location>
</feature>
<evidence type="ECO:0000313" key="2">
    <source>
        <dbReference type="EMBL" id="MFH8544023.1"/>
    </source>
</evidence>
<keyword evidence="3" id="KW-1185">Reference proteome</keyword>
<reference evidence="2 3" key="1">
    <citation type="submission" date="2024-10" db="EMBL/GenBank/DDBJ databases">
        <title>The Natural Products Discovery Center: Release of the First 8490 Sequenced Strains for Exploring Actinobacteria Biosynthetic Diversity.</title>
        <authorList>
            <person name="Kalkreuter E."/>
            <person name="Kautsar S.A."/>
            <person name="Yang D."/>
            <person name="Bader C.D."/>
            <person name="Teijaro C.N."/>
            <person name="Fluegel L."/>
            <person name="Davis C.M."/>
            <person name="Simpson J.R."/>
            <person name="Lauterbach L."/>
            <person name="Steele A.D."/>
            <person name="Gui C."/>
            <person name="Meng S."/>
            <person name="Li G."/>
            <person name="Viehrig K."/>
            <person name="Ye F."/>
            <person name="Su P."/>
            <person name="Kiefer A.F."/>
            <person name="Nichols A."/>
            <person name="Cepeda A.J."/>
            <person name="Yan W."/>
            <person name="Fan B."/>
            <person name="Jiang Y."/>
            <person name="Adhikari A."/>
            <person name="Zheng C.-J."/>
            <person name="Schuster L."/>
            <person name="Cowan T.M."/>
            <person name="Smanski M.J."/>
            <person name="Chevrette M.G."/>
            <person name="De Carvalho L.P.S."/>
            <person name="Shen B."/>
        </authorList>
    </citation>
    <scope>NUCLEOTIDE SEQUENCE [LARGE SCALE GENOMIC DNA]</scope>
    <source>
        <strain evidence="2 3">NPDC017990</strain>
    </source>
</reference>
<gene>
    <name evidence="2" type="ORF">ACH4F9_03290</name>
</gene>
<dbReference type="Proteomes" id="UP001610818">
    <property type="component" value="Unassembled WGS sequence"/>
</dbReference>